<dbReference type="AlphaFoldDB" id="Q13GS6"/>
<accession>Q13GS6</accession>
<evidence type="ECO:0000313" key="1">
    <source>
        <dbReference type="EMBL" id="ABE36713.1"/>
    </source>
</evidence>
<dbReference type="PATRIC" id="fig|266265.5.peg.8597"/>
<dbReference type="PANTHER" id="PTHR43664">
    <property type="entry name" value="MONOAMINE OXIDASE-RELATED"/>
    <property type="match status" value="1"/>
</dbReference>
<dbReference type="Gene3D" id="3.10.129.10">
    <property type="entry name" value="Hotdog Thioesterase"/>
    <property type="match status" value="1"/>
</dbReference>
<dbReference type="OrthoDB" id="6703795at2"/>
<reference evidence="1 2" key="1">
    <citation type="journal article" date="2006" name="Proc. Natl. Acad. Sci. U.S.A.">
        <title>Burkholderia xenovorans LB400 harbors a multi-replicon, 9.73-Mbp genome shaped for versatility.</title>
        <authorList>
            <person name="Chain P.S."/>
            <person name="Denef V.J."/>
            <person name="Konstantinidis K.T."/>
            <person name="Vergez L.M."/>
            <person name="Agullo L."/>
            <person name="Reyes V.L."/>
            <person name="Hauser L."/>
            <person name="Cordova M."/>
            <person name="Gomez L."/>
            <person name="Gonzalez M."/>
            <person name="Land M."/>
            <person name="Lao V."/>
            <person name="Larimer F."/>
            <person name="LiPuma J.J."/>
            <person name="Mahenthiralingam E."/>
            <person name="Malfatti S.A."/>
            <person name="Marx C.J."/>
            <person name="Parnell J.J."/>
            <person name="Ramette A."/>
            <person name="Richardson P."/>
            <person name="Seeger M."/>
            <person name="Smith D."/>
            <person name="Spilker T."/>
            <person name="Sul W.J."/>
            <person name="Tsoi T.V."/>
            <person name="Ulrich L.E."/>
            <person name="Zhulin I.B."/>
            <person name="Tiedje J.M."/>
        </authorList>
    </citation>
    <scope>NUCLEOTIDE SEQUENCE [LARGE SCALE GENOMIC DNA]</scope>
    <source>
        <strain evidence="1 2">LB400</strain>
    </source>
</reference>
<dbReference type="InterPro" id="IPR052342">
    <property type="entry name" value="MCH/BMMD"/>
</dbReference>
<dbReference type="STRING" id="266265.Bxe_C0832"/>
<dbReference type="KEGG" id="bxe:Bxe_C0832"/>
<dbReference type="Proteomes" id="UP000001817">
    <property type="component" value="Chromosome 3"/>
</dbReference>
<keyword evidence="2" id="KW-1185">Reference proteome</keyword>
<evidence type="ECO:0000313" key="2">
    <source>
        <dbReference type="Proteomes" id="UP000001817"/>
    </source>
</evidence>
<dbReference type="RefSeq" id="WP_011493965.1">
    <property type="nucleotide sequence ID" value="NC_007953.1"/>
</dbReference>
<dbReference type="Pfam" id="PF19315">
    <property type="entry name" value="MC_hydratase"/>
    <property type="match status" value="1"/>
</dbReference>
<organism evidence="1 2">
    <name type="scientific">Paraburkholderia xenovorans (strain LB400)</name>
    <dbReference type="NCBI Taxonomy" id="266265"/>
    <lineage>
        <taxon>Bacteria</taxon>
        <taxon>Pseudomonadati</taxon>
        <taxon>Pseudomonadota</taxon>
        <taxon>Betaproteobacteria</taxon>
        <taxon>Burkholderiales</taxon>
        <taxon>Burkholderiaceae</taxon>
        <taxon>Paraburkholderia</taxon>
    </lineage>
</organism>
<dbReference type="EMBL" id="CP000272">
    <property type="protein sequence ID" value="ABE36713.1"/>
    <property type="molecule type" value="Genomic_DNA"/>
</dbReference>
<dbReference type="SUPFAM" id="SSF54637">
    <property type="entry name" value="Thioesterase/thiol ester dehydrase-isomerase"/>
    <property type="match status" value="1"/>
</dbReference>
<gene>
    <name evidence="1" type="ORF">Bxe_C0832</name>
</gene>
<dbReference type="InterPro" id="IPR029069">
    <property type="entry name" value="HotDog_dom_sf"/>
</dbReference>
<dbReference type="KEGG" id="bxb:DR64_7611"/>
<dbReference type="CDD" id="cd03451">
    <property type="entry name" value="FkbR2"/>
    <property type="match status" value="1"/>
</dbReference>
<name>Q13GS6_PARXL</name>
<protein>
    <submittedName>
        <fullName evidence="1">Dehydratase</fullName>
    </submittedName>
</protein>
<proteinExistence type="predicted"/>
<dbReference type="eggNOG" id="COG2030">
    <property type="taxonomic scope" value="Bacteria"/>
</dbReference>
<dbReference type="GO" id="GO:0016829">
    <property type="term" value="F:lyase activity"/>
    <property type="evidence" value="ECO:0007669"/>
    <property type="project" value="InterPro"/>
</dbReference>
<dbReference type="InterPro" id="IPR048274">
    <property type="entry name" value="MC_hydratase"/>
</dbReference>
<dbReference type="PANTHER" id="PTHR43664:SF1">
    <property type="entry name" value="BETA-METHYLMALYL-COA DEHYDRATASE"/>
    <property type="match status" value="1"/>
</dbReference>
<sequence length="161" mass="18179">MNQVIEKVESLFFEDFTPGRRFAHFRGRTVTEMDNVLLTHLTMNTAQAHFNEESMKDTAFGQRLVFGGITASMVIGLASQDTAEQAIAELRLDRLRLQSPVFHGDTLSAYSEVLSATPAPDRADAGVVRFRHWGMNQREQIVCEAERTVLIKRRTGERHDG</sequence>